<dbReference type="EC" id="2.7.11.25" evidence="3"/>
<evidence type="ECO:0000256" key="4">
    <source>
        <dbReference type="ARBA" id="ARBA00022527"/>
    </source>
</evidence>
<dbReference type="SMART" id="SM00220">
    <property type="entry name" value="S_TKc"/>
    <property type="match status" value="1"/>
</dbReference>
<dbReference type="InterPro" id="IPR043969">
    <property type="entry name" value="MAP3K_PH"/>
</dbReference>
<evidence type="ECO:0000256" key="10">
    <source>
        <dbReference type="ARBA" id="ARBA00022842"/>
    </source>
</evidence>
<comment type="catalytic activity">
    <reaction evidence="12">
        <text>L-threonyl-[protein] + ATP = O-phospho-L-threonyl-[protein] + ADP + H(+)</text>
        <dbReference type="Rhea" id="RHEA:46608"/>
        <dbReference type="Rhea" id="RHEA-COMP:11060"/>
        <dbReference type="Rhea" id="RHEA-COMP:11605"/>
        <dbReference type="ChEBI" id="CHEBI:15378"/>
        <dbReference type="ChEBI" id="CHEBI:30013"/>
        <dbReference type="ChEBI" id="CHEBI:30616"/>
        <dbReference type="ChEBI" id="CHEBI:61977"/>
        <dbReference type="ChEBI" id="CHEBI:456216"/>
        <dbReference type="EC" id="2.7.11.25"/>
    </reaction>
</comment>
<dbReference type="PANTHER" id="PTHR11584">
    <property type="entry name" value="SERINE/THREONINE PROTEIN KINASE"/>
    <property type="match status" value="1"/>
</dbReference>
<comment type="similarity">
    <text evidence="2">Belongs to the protein kinase superfamily. STE Ser/Thr protein kinase family. MAP kinase kinase kinase subfamily.</text>
</comment>
<keyword evidence="11" id="KW-0175">Coiled coil</keyword>
<keyword evidence="7 14" id="KW-0547">Nucleotide-binding</keyword>
<keyword evidence="6" id="KW-0479">Metal-binding</keyword>
<dbReference type="Gene3D" id="1.10.510.10">
    <property type="entry name" value="Transferase(Phosphotransferase) domain 1"/>
    <property type="match status" value="1"/>
</dbReference>
<dbReference type="Pfam" id="PF00069">
    <property type="entry name" value="Pkinase"/>
    <property type="match status" value="1"/>
</dbReference>
<dbReference type="FunFam" id="1.10.510.10:FF:000054">
    <property type="entry name" value="Mitogen-activated protein kinase kinase kinase 5"/>
    <property type="match status" value="1"/>
</dbReference>
<evidence type="ECO:0000313" key="16">
    <source>
        <dbReference type="EMBL" id="JAQ09038.1"/>
    </source>
</evidence>
<dbReference type="InterPro" id="IPR008271">
    <property type="entry name" value="Ser/Thr_kinase_AS"/>
</dbReference>
<dbReference type="InterPro" id="IPR025136">
    <property type="entry name" value="MAP3K_TRAF-bd"/>
</dbReference>
<dbReference type="SUPFAM" id="SSF47769">
    <property type="entry name" value="SAM/Pointed domain"/>
    <property type="match status" value="1"/>
</dbReference>
<keyword evidence="9 14" id="KW-0067">ATP-binding</keyword>
<keyword evidence="8 16" id="KW-0418">Kinase</keyword>
<dbReference type="PANTHER" id="PTHR11584:SF394">
    <property type="entry name" value="APOPTOTIC SIGNAL-REGULATING KINASE 1, ISOFORM C"/>
    <property type="match status" value="1"/>
</dbReference>
<evidence type="ECO:0000256" key="5">
    <source>
        <dbReference type="ARBA" id="ARBA00022679"/>
    </source>
</evidence>
<sequence length="1373" mass="156459">MPINPSNLTVDIDPTTPIKDEHFLLPETRSLVAESVSSQHSESSSQRAKIHIVCVIDVTQSDHLAQRKTALDEIRQASISVNGSLQLIQFEKLDFGEANVTTVFYNADVAIVDLSIQEHRGALLYHLGVRESWNMMENWVLYNDIDQEASLRLKLTCKSYPLIFYRLCENGSCLCTNTGNTRNDLPFEATRLSVRLTKILQEVEVQAKVHIKEKFLADLKKAKDIYTIDELREVLRNFRKRLDDPRVLCCEVVYSMLISFRDIQDYDSMVQLVEDLRTIPNKNEYLQTPVLRFLYPFALNRRNNEGDREKALRVIEDALVKKENHIPDMVCLCGRIYKDKFVESEYTDMTSLTSAIHWYRKGFEVQPNEYAGINLATLLVIQGKEFSKSEELQHIGMTLNNLIGKKGSLSSLKDYWDVATFFEISVLAEDYGKAVQAASCMFKLKPPDWYLKSTIGNITLINRFKKKSEESDMTPEQQIFNFWMDYLISALEEDLKDTIRFPVLILEPSKVFMPSYVTVNLGADEKSLTINNLCAECMKGNCKKIHTWDFTANMIRSVSLYKRDDRCLFLYVHQNSDDFQIFFSSLLMRQRFYELLLEMTADQEGMLMDLNVDAESEQIKFEYELDDNNKKIVLGKGTYGEVYQARDLKTQVVIAIKEIPETRIGDVQPLQEEIKLHSQLRHRNIVQYLGSVSEDGYFKIIMELVPGGSLSNLLRKKWGPLKGSESTIQYYTRQILEGLKYLHDQKIVHRDIKGDNVLVNTYSGVVKISDFGTSKRLAAMCPDTGTFAGTLQYMAPEVIDKGQRGYGAPADIWSLGGTIVEMATGKPPFIELGSPQAAVFKVGYYKIHPTIPDELSDKARSFIKRCFDPDPSKRATAFELLEDPFLADKKKMSRGYIPPQDMSLLNRSVSVPADRLNKSQSSSTGSVTSTYNHNPATVHKLNSMEEIACTQSHPAKIKGTTFLAPIIMPTRGHSINSINTPDVEDVPGMSRRSSFAGGVMSPEMEGGPKPPLEQDLFYLTKKDSQRRKTLSEVMTEDQDEICEDWMRRIEEELSGCKKENDSILTKRHLESLNFALRDHIIGEEKGVLDHAINALKTEFSGETNLFSHLQWALYSYQDAVNHVLRKKKIKPHWMFALDQLLRSSVQAALAIVSPELENNHDVRFYDPAATSSVNSNSTVNSQRTSVSYQSGTKLRYRAQLSVLKSENNKLIQDIIEVQKNFQLLLKQMMDVQKTSLSVLRGAVESTEILTQSCAHNNNNNSSCDSNGNRSLLPQIDVTHVDHDSKLVAWLRGLGVDELSIDKFLFEEYTLDDVLQYVSREDLRRISLRGGVELKIWKAILAWRREHRPLNFKKPQTDLKPPVCNNIGHSNHQL</sequence>
<proteinExistence type="inferred from homology"/>
<comment type="cofactor">
    <cofactor evidence="1">
        <name>Mg(2+)</name>
        <dbReference type="ChEBI" id="CHEBI:18420"/>
    </cofactor>
</comment>
<dbReference type="Pfam" id="PF20302">
    <property type="entry name" value="HisK-N-like"/>
    <property type="match status" value="1"/>
</dbReference>
<reference evidence="16" key="1">
    <citation type="journal article" date="2016" name="Gigascience">
        <title>De novo construction of an expanded transcriptome assembly for the western tarnished plant bug, Lygus hesperus.</title>
        <authorList>
            <person name="Tassone E.E."/>
            <person name="Geib S.M."/>
            <person name="Hall B."/>
            <person name="Fabrick J.A."/>
            <person name="Brent C.S."/>
            <person name="Hull J.J."/>
        </authorList>
    </citation>
    <scope>NUCLEOTIDE SEQUENCE</scope>
</reference>
<dbReference type="PROSITE" id="PS00107">
    <property type="entry name" value="PROTEIN_KINASE_ATP"/>
    <property type="match status" value="1"/>
</dbReference>
<gene>
    <name evidence="16" type="primary">MAP3K15_0</name>
    <name evidence="16" type="ORF">g.88131</name>
</gene>
<evidence type="ECO:0000256" key="2">
    <source>
        <dbReference type="ARBA" id="ARBA00006529"/>
    </source>
</evidence>
<evidence type="ECO:0000256" key="7">
    <source>
        <dbReference type="ARBA" id="ARBA00022741"/>
    </source>
</evidence>
<dbReference type="CDD" id="cd06624">
    <property type="entry name" value="STKc_ASK"/>
    <property type="match status" value="1"/>
</dbReference>
<dbReference type="SUPFAM" id="SSF56112">
    <property type="entry name" value="Protein kinase-like (PK-like)"/>
    <property type="match status" value="1"/>
</dbReference>
<dbReference type="GO" id="GO:0046872">
    <property type="term" value="F:metal ion binding"/>
    <property type="evidence" value="ECO:0007669"/>
    <property type="project" value="UniProtKB-KW"/>
</dbReference>
<dbReference type="GO" id="GO:0005524">
    <property type="term" value="F:ATP binding"/>
    <property type="evidence" value="ECO:0007669"/>
    <property type="project" value="UniProtKB-UniRule"/>
</dbReference>
<evidence type="ECO:0000256" key="9">
    <source>
        <dbReference type="ARBA" id="ARBA00022840"/>
    </source>
</evidence>
<dbReference type="InterPro" id="IPR013761">
    <property type="entry name" value="SAM/pointed_sf"/>
</dbReference>
<name>A0A146LM79_LYGHE</name>
<dbReference type="PROSITE" id="PS50011">
    <property type="entry name" value="PROTEIN_KINASE_DOM"/>
    <property type="match status" value="1"/>
</dbReference>
<evidence type="ECO:0000256" key="14">
    <source>
        <dbReference type="PROSITE-ProRule" id="PRU10141"/>
    </source>
</evidence>
<keyword evidence="10" id="KW-0460">Magnesium</keyword>
<dbReference type="EMBL" id="GDHC01009591">
    <property type="protein sequence ID" value="JAQ09038.1"/>
    <property type="molecule type" value="Transcribed_RNA"/>
</dbReference>
<evidence type="ECO:0000256" key="8">
    <source>
        <dbReference type="ARBA" id="ARBA00022777"/>
    </source>
</evidence>
<evidence type="ECO:0000256" key="6">
    <source>
        <dbReference type="ARBA" id="ARBA00022723"/>
    </source>
</evidence>
<dbReference type="Pfam" id="PF13281">
    <property type="entry name" value="MAP3K_TRAF_bd"/>
    <property type="match status" value="1"/>
</dbReference>
<dbReference type="InterPro" id="IPR011009">
    <property type="entry name" value="Kinase-like_dom_sf"/>
</dbReference>
<organism evidence="16">
    <name type="scientific">Lygus hesperus</name>
    <name type="common">Western plant bug</name>
    <dbReference type="NCBI Taxonomy" id="30085"/>
    <lineage>
        <taxon>Eukaryota</taxon>
        <taxon>Metazoa</taxon>
        <taxon>Ecdysozoa</taxon>
        <taxon>Arthropoda</taxon>
        <taxon>Hexapoda</taxon>
        <taxon>Insecta</taxon>
        <taxon>Pterygota</taxon>
        <taxon>Neoptera</taxon>
        <taxon>Paraneoptera</taxon>
        <taxon>Hemiptera</taxon>
        <taxon>Heteroptera</taxon>
        <taxon>Panheteroptera</taxon>
        <taxon>Cimicomorpha</taxon>
        <taxon>Miridae</taxon>
        <taxon>Mirini</taxon>
        <taxon>Lygus</taxon>
    </lineage>
</organism>
<dbReference type="InterPro" id="IPR000719">
    <property type="entry name" value="Prot_kinase_dom"/>
</dbReference>
<dbReference type="InterPro" id="IPR017441">
    <property type="entry name" value="Protein_kinase_ATP_BS"/>
</dbReference>
<dbReference type="Gene3D" id="3.30.200.20">
    <property type="entry name" value="Phosphorylase Kinase, domain 1"/>
    <property type="match status" value="1"/>
</dbReference>
<dbReference type="Gene3D" id="1.10.150.50">
    <property type="entry name" value="Transcription Factor, Ets-1"/>
    <property type="match status" value="1"/>
</dbReference>
<protein>
    <recommendedName>
        <fullName evidence="3">mitogen-activated protein kinase kinase kinase</fullName>
        <ecNumber evidence="3">2.7.11.25</ecNumber>
    </recommendedName>
</protein>
<dbReference type="InterPro" id="IPR046873">
    <property type="entry name" value="HisK-N-like"/>
</dbReference>
<evidence type="ECO:0000259" key="15">
    <source>
        <dbReference type="PROSITE" id="PS50011"/>
    </source>
</evidence>
<dbReference type="Pfam" id="PF20309">
    <property type="entry name" value="DRHyd-ASK"/>
    <property type="match status" value="1"/>
</dbReference>
<evidence type="ECO:0000256" key="11">
    <source>
        <dbReference type="ARBA" id="ARBA00023054"/>
    </source>
</evidence>
<keyword evidence="4" id="KW-0723">Serine/threonine-protein kinase</keyword>
<evidence type="ECO:0000256" key="3">
    <source>
        <dbReference type="ARBA" id="ARBA00012406"/>
    </source>
</evidence>
<comment type="catalytic activity">
    <reaction evidence="13">
        <text>L-seryl-[protein] + ATP = O-phospho-L-seryl-[protein] + ADP + H(+)</text>
        <dbReference type="Rhea" id="RHEA:17989"/>
        <dbReference type="Rhea" id="RHEA-COMP:9863"/>
        <dbReference type="Rhea" id="RHEA-COMP:11604"/>
        <dbReference type="ChEBI" id="CHEBI:15378"/>
        <dbReference type="ChEBI" id="CHEBI:29999"/>
        <dbReference type="ChEBI" id="CHEBI:30616"/>
        <dbReference type="ChEBI" id="CHEBI:83421"/>
        <dbReference type="ChEBI" id="CHEBI:456216"/>
        <dbReference type="EC" id="2.7.11.25"/>
    </reaction>
</comment>
<feature type="domain" description="Protein kinase" evidence="15">
    <location>
        <begin position="628"/>
        <end position="886"/>
    </location>
</feature>
<feature type="binding site" evidence="14">
    <location>
        <position position="657"/>
    </location>
    <ligand>
        <name>ATP</name>
        <dbReference type="ChEBI" id="CHEBI:30616"/>
    </ligand>
</feature>
<keyword evidence="5" id="KW-0808">Transferase</keyword>
<evidence type="ECO:0000256" key="13">
    <source>
        <dbReference type="ARBA" id="ARBA00048329"/>
    </source>
</evidence>
<evidence type="ECO:0000256" key="1">
    <source>
        <dbReference type="ARBA" id="ARBA00001946"/>
    </source>
</evidence>
<dbReference type="Pfam" id="PF19039">
    <property type="entry name" value="ASK_PH"/>
    <property type="match status" value="1"/>
</dbReference>
<dbReference type="PROSITE" id="PS00108">
    <property type="entry name" value="PROTEIN_KINASE_ST"/>
    <property type="match status" value="1"/>
</dbReference>
<evidence type="ECO:0000256" key="12">
    <source>
        <dbReference type="ARBA" id="ARBA00047559"/>
    </source>
</evidence>
<dbReference type="GO" id="GO:0004709">
    <property type="term" value="F:MAP kinase kinase kinase activity"/>
    <property type="evidence" value="ECO:0007669"/>
    <property type="project" value="UniProtKB-EC"/>
</dbReference>
<dbReference type="InterPro" id="IPR046872">
    <property type="entry name" value="DRHyd-ASK"/>
</dbReference>
<accession>A0A146LM79</accession>